<accession>A0A840S0Z8</accession>
<reference evidence="1 2" key="1">
    <citation type="submission" date="2020-08" db="EMBL/GenBank/DDBJ databases">
        <title>Genomic Encyclopedia of Type Strains, Phase IV (KMG-IV): sequencing the most valuable type-strain genomes for metagenomic binning, comparative biology and taxonomic classification.</title>
        <authorList>
            <person name="Goeker M."/>
        </authorList>
    </citation>
    <scope>NUCLEOTIDE SEQUENCE [LARGE SCALE GENOMIC DNA]</scope>
    <source>
        <strain evidence="1 2">DSM 23240</strain>
    </source>
</reference>
<dbReference type="Proteomes" id="UP000571084">
    <property type="component" value="Unassembled WGS sequence"/>
</dbReference>
<evidence type="ECO:0000313" key="2">
    <source>
        <dbReference type="Proteomes" id="UP000571084"/>
    </source>
</evidence>
<dbReference type="RefSeq" id="WP_168056420.1">
    <property type="nucleotide sequence ID" value="NZ_JAAOZT010000009.1"/>
</dbReference>
<organism evidence="1 2">
    <name type="scientific">Glaciimonas immobilis</name>
    <dbReference type="NCBI Taxonomy" id="728004"/>
    <lineage>
        <taxon>Bacteria</taxon>
        <taxon>Pseudomonadati</taxon>
        <taxon>Pseudomonadota</taxon>
        <taxon>Betaproteobacteria</taxon>
        <taxon>Burkholderiales</taxon>
        <taxon>Oxalobacteraceae</taxon>
        <taxon>Glaciimonas</taxon>
    </lineage>
</organism>
<dbReference type="EMBL" id="JACHHQ010000012">
    <property type="protein sequence ID" value="MBB5202259.1"/>
    <property type="molecule type" value="Genomic_DNA"/>
</dbReference>
<dbReference type="AlphaFoldDB" id="A0A840S0Z8"/>
<sequence>MTSQMKSADTQSPSAAWTRESEDALVKLCVNAANENKSPASADEADIFRLVAQLVKTTHPAVAAALESLTKTYFDSHRPLQPRSFPDVVQAGLVRDLPRVRNLLERQLSGRRTW</sequence>
<gene>
    <name evidence="1" type="ORF">HNR39_004123</name>
</gene>
<proteinExistence type="predicted"/>
<name>A0A840S0Z8_9BURK</name>
<protein>
    <submittedName>
        <fullName evidence="1">Uncharacterized protein</fullName>
    </submittedName>
</protein>
<evidence type="ECO:0000313" key="1">
    <source>
        <dbReference type="EMBL" id="MBB5202259.1"/>
    </source>
</evidence>
<keyword evidence="2" id="KW-1185">Reference proteome</keyword>
<comment type="caution">
    <text evidence="1">The sequence shown here is derived from an EMBL/GenBank/DDBJ whole genome shotgun (WGS) entry which is preliminary data.</text>
</comment>